<dbReference type="Pfam" id="PF03372">
    <property type="entry name" value="Exo_endo_phos"/>
    <property type="match status" value="1"/>
</dbReference>
<dbReference type="PROSITE" id="PS50878">
    <property type="entry name" value="RT_POL"/>
    <property type="match status" value="1"/>
</dbReference>
<name>A0ABM4DMI1_HYDVU</name>
<dbReference type="CDD" id="cd01650">
    <property type="entry name" value="RT_nLTR_like"/>
    <property type="match status" value="1"/>
</dbReference>
<dbReference type="GeneID" id="136091972"/>
<evidence type="ECO:0000313" key="3">
    <source>
        <dbReference type="RefSeq" id="XP_065675763.1"/>
    </source>
</evidence>
<reference evidence="3" key="1">
    <citation type="submission" date="2025-08" db="UniProtKB">
        <authorList>
            <consortium name="RefSeq"/>
        </authorList>
    </citation>
    <scope>IDENTIFICATION</scope>
</reference>
<protein>
    <submittedName>
        <fullName evidence="3">Uncharacterized protein LOC136091972</fullName>
    </submittedName>
</protein>
<dbReference type="SUPFAM" id="SSF56672">
    <property type="entry name" value="DNA/RNA polymerases"/>
    <property type="match status" value="1"/>
</dbReference>
<keyword evidence="2" id="KW-1185">Reference proteome</keyword>
<dbReference type="SUPFAM" id="SSF56219">
    <property type="entry name" value="DNase I-like"/>
    <property type="match status" value="1"/>
</dbReference>
<evidence type="ECO:0000313" key="2">
    <source>
        <dbReference type="Proteomes" id="UP001652625"/>
    </source>
</evidence>
<proteinExistence type="predicted"/>
<sequence length="698" mass="79478">MNYWLCITCCNSIFPFSSISDNELRLQTSIDNILHFNDLPNDFSLFPCSQESDTFNQLNNYFTYQQNNNDDDDDTNIIASLVKHFDELTSLLSLINYEFSIVGITETKLKSDLLPTTPINLSGYVYEHTPTKTSFGGCVYRHPNMDINEFIVSYLAILFEKLAVEKNKTIFIMGDFNIDLIKASSDNSISEYLNTIASNNFLPFISLPTRITNQSSTLIDNIFSNSTSKDIFSGNLTIRISDHLPQFLIYSSFNIRIINSRKSNIILRNFKKLNSEEFSNYYLEINWDKVIKVSNSNTNKSYEDFFTTFNSLLDKHAPLKKLSNRGLTRSLKPWITSAILTSIKKRNNIFKNNSLRATWKGIRTLLNIRSNDISYTSCISSNNTIINDPVKISEIFNSFFISIPEELQKNIYSSHTDFHKYLKTLNSDSLFIKPTEKNEIISVILSLNDGKASGPNSIPTFILKLLANDISSVLAKLFNLSFTTGIFPNILKTASVKPIHKKDSKLDCNNYRPISLLSNISKILEKLMYSRIYHFLDNSKCLYGRQFGFRLKHSTSHSLISITETICGAIDSGSFACGVFIDLQKAFDTVDHKNLTEILYHYGIRGIANDWFLSYINNRNQFVSINGFQSTCKVINYGVPQGSVLGPLLFLIHIKDLPHSINNSIVHHFADDTNLLCINKSLAQLCKKVNSDLHYLCH</sequence>
<dbReference type="InterPro" id="IPR036691">
    <property type="entry name" value="Endo/exonu/phosph_ase_sf"/>
</dbReference>
<dbReference type="Gene3D" id="3.60.10.10">
    <property type="entry name" value="Endonuclease/exonuclease/phosphatase"/>
    <property type="match status" value="1"/>
</dbReference>
<dbReference type="InterPro" id="IPR043502">
    <property type="entry name" value="DNA/RNA_pol_sf"/>
</dbReference>
<dbReference type="InterPro" id="IPR005135">
    <property type="entry name" value="Endo/exonuclease/phosphatase"/>
</dbReference>
<dbReference type="RefSeq" id="XP_065675763.1">
    <property type="nucleotide sequence ID" value="XM_065819691.1"/>
</dbReference>
<organism evidence="2 3">
    <name type="scientific">Hydra vulgaris</name>
    <name type="common">Hydra</name>
    <name type="synonym">Hydra attenuata</name>
    <dbReference type="NCBI Taxonomy" id="6087"/>
    <lineage>
        <taxon>Eukaryota</taxon>
        <taxon>Metazoa</taxon>
        <taxon>Cnidaria</taxon>
        <taxon>Hydrozoa</taxon>
        <taxon>Hydroidolina</taxon>
        <taxon>Anthoathecata</taxon>
        <taxon>Aplanulata</taxon>
        <taxon>Hydridae</taxon>
        <taxon>Hydra</taxon>
    </lineage>
</organism>
<gene>
    <name evidence="3" type="primary">LOC136091972</name>
</gene>
<dbReference type="Pfam" id="PF00078">
    <property type="entry name" value="RVT_1"/>
    <property type="match status" value="1"/>
</dbReference>
<evidence type="ECO:0000259" key="1">
    <source>
        <dbReference type="PROSITE" id="PS50878"/>
    </source>
</evidence>
<dbReference type="PANTHER" id="PTHR33332">
    <property type="entry name" value="REVERSE TRANSCRIPTASE DOMAIN-CONTAINING PROTEIN"/>
    <property type="match status" value="1"/>
</dbReference>
<feature type="domain" description="Reverse transcriptase" evidence="1">
    <location>
        <begin position="480"/>
        <end position="698"/>
    </location>
</feature>
<accession>A0ABM4DMI1</accession>
<dbReference type="InterPro" id="IPR000477">
    <property type="entry name" value="RT_dom"/>
</dbReference>
<dbReference type="Proteomes" id="UP001652625">
    <property type="component" value="Chromosome 15"/>
</dbReference>